<proteinExistence type="predicted"/>
<feature type="non-terminal residue" evidence="1">
    <location>
        <position position="58"/>
    </location>
</feature>
<keyword evidence="2" id="KW-1185">Reference proteome</keyword>
<gene>
    <name evidence="1" type="ORF">OLEA9_A044572</name>
</gene>
<sequence>MRSQLEKQMQRSELEPLVAMTVKTCSVGNETPLVWAMELAKRVEEMGGGLPSTELAEV</sequence>
<comment type="caution">
    <text evidence="1">The sequence shown here is derived from an EMBL/GenBank/DDBJ whole genome shotgun (WGS) entry which is preliminary data.</text>
</comment>
<dbReference type="AlphaFoldDB" id="A0A8S0PZY3"/>
<dbReference type="EMBL" id="CACTIH010000445">
    <property type="protein sequence ID" value="CAA2960752.1"/>
    <property type="molecule type" value="Genomic_DNA"/>
</dbReference>
<reference evidence="1 2" key="1">
    <citation type="submission" date="2019-12" db="EMBL/GenBank/DDBJ databases">
        <authorList>
            <person name="Alioto T."/>
            <person name="Alioto T."/>
            <person name="Gomez Garrido J."/>
        </authorList>
    </citation>
    <scope>NUCLEOTIDE SEQUENCE [LARGE SCALE GENOMIC DNA]</scope>
</reference>
<evidence type="ECO:0000313" key="1">
    <source>
        <dbReference type="EMBL" id="CAA2960752.1"/>
    </source>
</evidence>
<name>A0A8S0PZY3_OLEEU</name>
<dbReference type="Proteomes" id="UP000594638">
    <property type="component" value="Unassembled WGS sequence"/>
</dbReference>
<protein>
    <submittedName>
        <fullName evidence="1">Uncharacterized protein</fullName>
    </submittedName>
</protein>
<organism evidence="1 2">
    <name type="scientific">Olea europaea subsp. europaea</name>
    <dbReference type="NCBI Taxonomy" id="158383"/>
    <lineage>
        <taxon>Eukaryota</taxon>
        <taxon>Viridiplantae</taxon>
        <taxon>Streptophyta</taxon>
        <taxon>Embryophyta</taxon>
        <taxon>Tracheophyta</taxon>
        <taxon>Spermatophyta</taxon>
        <taxon>Magnoliopsida</taxon>
        <taxon>eudicotyledons</taxon>
        <taxon>Gunneridae</taxon>
        <taxon>Pentapetalae</taxon>
        <taxon>asterids</taxon>
        <taxon>lamiids</taxon>
        <taxon>Lamiales</taxon>
        <taxon>Oleaceae</taxon>
        <taxon>Oleeae</taxon>
        <taxon>Olea</taxon>
    </lineage>
</organism>
<accession>A0A8S0PZY3</accession>
<dbReference type="OrthoDB" id="683212at2759"/>
<dbReference type="Gramene" id="OE9A044572T1">
    <property type="protein sequence ID" value="OE9A044572C1"/>
    <property type="gene ID" value="OE9A044572"/>
</dbReference>
<evidence type="ECO:0000313" key="2">
    <source>
        <dbReference type="Proteomes" id="UP000594638"/>
    </source>
</evidence>